<evidence type="ECO:0000256" key="1">
    <source>
        <dbReference type="ARBA" id="ARBA00022553"/>
    </source>
</evidence>
<evidence type="ECO:0000259" key="6">
    <source>
        <dbReference type="PROSITE" id="PS50043"/>
    </source>
</evidence>
<dbReference type="EMBL" id="BOVK01000052">
    <property type="protein sequence ID" value="GIQ70602.1"/>
    <property type="molecule type" value="Genomic_DNA"/>
</dbReference>
<reference evidence="8" key="1">
    <citation type="submission" date="2021-04" db="EMBL/GenBank/DDBJ databases">
        <title>Draft genome sequence of Xylanibacillus composti strain K13.</title>
        <authorList>
            <person name="Uke A."/>
            <person name="Chhe C."/>
            <person name="Baramee S."/>
            <person name="Kosugi A."/>
        </authorList>
    </citation>
    <scope>NUCLEOTIDE SEQUENCE</scope>
    <source>
        <strain evidence="8">K13</strain>
    </source>
</reference>
<dbReference type="RefSeq" id="WP_213413420.1">
    <property type="nucleotide sequence ID" value="NZ_BOVK01000052.1"/>
</dbReference>
<evidence type="ECO:0000256" key="2">
    <source>
        <dbReference type="ARBA" id="ARBA00023015"/>
    </source>
</evidence>
<dbReference type="InterPro" id="IPR000792">
    <property type="entry name" value="Tscrpt_reg_LuxR_C"/>
</dbReference>
<organism evidence="8 9">
    <name type="scientific">Xylanibacillus composti</name>
    <dbReference type="NCBI Taxonomy" id="1572762"/>
    <lineage>
        <taxon>Bacteria</taxon>
        <taxon>Bacillati</taxon>
        <taxon>Bacillota</taxon>
        <taxon>Bacilli</taxon>
        <taxon>Bacillales</taxon>
        <taxon>Paenibacillaceae</taxon>
        <taxon>Xylanibacillus</taxon>
    </lineage>
</organism>
<dbReference type="SMART" id="SM00448">
    <property type="entry name" value="REC"/>
    <property type="match status" value="1"/>
</dbReference>
<keyword evidence="2" id="KW-0805">Transcription regulation</keyword>
<dbReference type="InterPro" id="IPR039420">
    <property type="entry name" value="WalR-like"/>
</dbReference>
<dbReference type="GO" id="GO:0000160">
    <property type="term" value="P:phosphorelay signal transduction system"/>
    <property type="evidence" value="ECO:0007669"/>
    <property type="project" value="InterPro"/>
</dbReference>
<sequence>MKLIIVDDDPLVCQSLKLLLGKEADLDVTGVAGNGEEAVALVDKQQPDVILMDIQMPVMDGIESTRLIKEKYPSIHVIMLTTFRDEKNIRLALQAGAEGYLLKSANVDNMADQIRAISAGISVLDTEVLKTIIMEPEVGQFEGLTDRELDIVELVAQGLSNKEIGKKLFLSDGTVRNMLSIVLDKLELRDRTQLAIAYWQRTGGRK</sequence>
<dbReference type="GO" id="GO:0006355">
    <property type="term" value="P:regulation of DNA-templated transcription"/>
    <property type="evidence" value="ECO:0007669"/>
    <property type="project" value="InterPro"/>
</dbReference>
<dbReference type="SUPFAM" id="SSF52172">
    <property type="entry name" value="CheY-like"/>
    <property type="match status" value="1"/>
</dbReference>
<dbReference type="Proteomes" id="UP000677918">
    <property type="component" value="Unassembled WGS sequence"/>
</dbReference>
<dbReference type="CDD" id="cd17535">
    <property type="entry name" value="REC_NarL-like"/>
    <property type="match status" value="1"/>
</dbReference>
<gene>
    <name evidence="8" type="ORF">XYCOK13_34260</name>
</gene>
<evidence type="ECO:0000256" key="4">
    <source>
        <dbReference type="ARBA" id="ARBA00023163"/>
    </source>
</evidence>
<evidence type="ECO:0000313" key="9">
    <source>
        <dbReference type="Proteomes" id="UP000677918"/>
    </source>
</evidence>
<feature type="domain" description="HTH luxR-type" evidence="6">
    <location>
        <begin position="137"/>
        <end position="202"/>
    </location>
</feature>
<feature type="domain" description="Response regulatory" evidence="7">
    <location>
        <begin position="2"/>
        <end position="118"/>
    </location>
</feature>
<dbReference type="InterPro" id="IPR058245">
    <property type="entry name" value="NreC/VraR/RcsB-like_REC"/>
</dbReference>
<dbReference type="InterPro" id="IPR016032">
    <property type="entry name" value="Sig_transdc_resp-reg_C-effctor"/>
</dbReference>
<name>A0A8J4H6J3_9BACL</name>
<dbReference type="SMART" id="SM00421">
    <property type="entry name" value="HTH_LUXR"/>
    <property type="match status" value="1"/>
</dbReference>
<dbReference type="PRINTS" id="PR00038">
    <property type="entry name" value="HTHLUXR"/>
</dbReference>
<dbReference type="InterPro" id="IPR011006">
    <property type="entry name" value="CheY-like_superfamily"/>
</dbReference>
<evidence type="ECO:0000259" key="7">
    <source>
        <dbReference type="PROSITE" id="PS50110"/>
    </source>
</evidence>
<keyword evidence="9" id="KW-1185">Reference proteome</keyword>
<dbReference type="GO" id="GO:0003677">
    <property type="term" value="F:DNA binding"/>
    <property type="evidence" value="ECO:0007669"/>
    <property type="project" value="UniProtKB-KW"/>
</dbReference>
<keyword evidence="1 5" id="KW-0597">Phosphoprotein</keyword>
<keyword evidence="3 8" id="KW-0238">DNA-binding</keyword>
<accession>A0A8J4H6J3</accession>
<dbReference type="PROSITE" id="PS50110">
    <property type="entry name" value="RESPONSE_REGULATORY"/>
    <property type="match status" value="1"/>
</dbReference>
<proteinExistence type="predicted"/>
<dbReference type="PANTHER" id="PTHR43214">
    <property type="entry name" value="TWO-COMPONENT RESPONSE REGULATOR"/>
    <property type="match status" value="1"/>
</dbReference>
<evidence type="ECO:0000313" key="8">
    <source>
        <dbReference type="EMBL" id="GIQ70602.1"/>
    </source>
</evidence>
<keyword evidence="4" id="KW-0804">Transcription</keyword>
<dbReference type="InterPro" id="IPR001789">
    <property type="entry name" value="Sig_transdc_resp-reg_receiver"/>
</dbReference>
<comment type="caution">
    <text evidence="8">The sequence shown here is derived from an EMBL/GenBank/DDBJ whole genome shotgun (WGS) entry which is preliminary data.</text>
</comment>
<feature type="modified residue" description="4-aspartylphosphate" evidence="5">
    <location>
        <position position="53"/>
    </location>
</feature>
<dbReference type="PANTHER" id="PTHR43214:SF43">
    <property type="entry name" value="TWO-COMPONENT RESPONSE REGULATOR"/>
    <property type="match status" value="1"/>
</dbReference>
<evidence type="ECO:0000256" key="3">
    <source>
        <dbReference type="ARBA" id="ARBA00023125"/>
    </source>
</evidence>
<dbReference type="SUPFAM" id="SSF46894">
    <property type="entry name" value="C-terminal effector domain of the bipartite response regulators"/>
    <property type="match status" value="1"/>
</dbReference>
<dbReference type="PROSITE" id="PS50043">
    <property type="entry name" value="HTH_LUXR_2"/>
    <property type="match status" value="1"/>
</dbReference>
<evidence type="ECO:0000256" key="5">
    <source>
        <dbReference type="PROSITE-ProRule" id="PRU00169"/>
    </source>
</evidence>
<protein>
    <submittedName>
        <fullName evidence="8">DNA-binding response regulator</fullName>
    </submittedName>
</protein>
<dbReference type="Gene3D" id="3.40.50.2300">
    <property type="match status" value="1"/>
</dbReference>
<dbReference type="CDD" id="cd06170">
    <property type="entry name" value="LuxR_C_like"/>
    <property type="match status" value="1"/>
</dbReference>
<dbReference type="AlphaFoldDB" id="A0A8J4H6J3"/>
<dbReference type="Pfam" id="PF00196">
    <property type="entry name" value="GerE"/>
    <property type="match status" value="1"/>
</dbReference>
<dbReference type="Pfam" id="PF00072">
    <property type="entry name" value="Response_reg"/>
    <property type="match status" value="1"/>
</dbReference>